<dbReference type="Pfam" id="PF13424">
    <property type="entry name" value="TPR_12"/>
    <property type="match status" value="1"/>
</dbReference>
<reference evidence="2 3" key="1">
    <citation type="submission" date="2024-06" db="EMBL/GenBank/DDBJ databases">
        <title>The Natural Products Discovery Center: Release of the First 8490 Sequenced Strains for Exploring Actinobacteria Biosynthetic Diversity.</title>
        <authorList>
            <person name="Kalkreuter E."/>
            <person name="Kautsar S.A."/>
            <person name="Yang D."/>
            <person name="Bader C.D."/>
            <person name="Teijaro C.N."/>
            <person name="Fluegel L."/>
            <person name="Davis C.M."/>
            <person name="Simpson J.R."/>
            <person name="Lauterbach L."/>
            <person name="Steele A.D."/>
            <person name="Gui C."/>
            <person name="Meng S."/>
            <person name="Li G."/>
            <person name="Viehrig K."/>
            <person name="Ye F."/>
            <person name="Su P."/>
            <person name="Kiefer A.F."/>
            <person name="Nichols A."/>
            <person name="Cepeda A.J."/>
            <person name="Yan W."/>
            <person name="Fan B."/>
            <person name="Jiang Y."/>
            <person name="Adhikari A."/>
            <person name="Zheng C.-J."/>
            <person name="Schuster L."/>
            <person name="Cowan T.M."/>
            <person name="Smanski M.J."/>
            <person name="Chevrette M.G."/>
            <person name="De Carvalho L.P.S."/>
            <person name="Shen B."/>
        </authorList>
    </citation>
    <scope>NUCLEOTIDE SEQUENCE [LARGE SCALE GENOMIC DNA]</scope>
    <source>
        <strain evidence="2 3">NPDC000837</strain>
    </source>
</reference>
<keyword evidence="3" id="KW-1185">Reference proteome</keyword>
<sequence>MDRRLRRGRTPAQGRPSARRRPRTVERRVQDAGATRPHRPAHRLPRPCRGTPRTRQAAGRRARLPTGKEFAEVSLGLVARRHGTLDDAEAHFHAWLDWCRRCEGDHGVAFILAELGFIAEQRGDAGTARELHQEGLDHARRTGDPRARPRLRGPCRSQSPRRRPRASRRTARRGRRSS</sequence>
<comment type="caution">
    <text evidence="2">The sequence shown here is derived from an EMBL/GenBank/DDBJ whole genome shotgun (WGS) entry which is preliminary data.</text>
</comment>
<name>A0ABV1V4S1_9ACTN</name>
<organism evidence="2 3">
    <name type="scientific">Streptomyces xantholiticus</name>
    <dbReference type="NCBI Taxonomy" id="68285"/>
    <lineage>
        <taxon>Bacteria</taxon>
        <taxon>Bacillati</taxon>
        <taxon>Actinomycetota</taxon>
        <taxon>Actinomycetes</taxon>
        <taxon>Kitasatosporales</taxon>
        <taxon>Streptomycetaceae</taxon>
        <taxon>Streptomyces</taxon>
    </lineage>
</organism>
<proteinExistence type="predicted"/>
<dbReference type="SUPFAM" id="SSF48452">
    <property type="entry name" value="TPR-like"/>
    <property type="match status" value="1"/>
</dbReference>
<accession>A0ABV1V4S1</accession>
<gene>
    <name evidence="2" type="ORF">ABT276_32905</name>
</gene>
<evidence type="ECO:0000256" key="1">
    <source>
        <dbReference type="SAM" id="MobiDB-lite"/>
    </source>
</evidence>
<evidence type="ECO:0000313" key="2">
    <source>
        <dbReference type="EMBL" id="MER6618024.1"/>
    </source>
</evidence>
<dbReference type="RefSeq" id="WP_351979006.1">
    <property type="nucleotide sequence ID" value="NZ_JBEPBX010000049.1"/>
</dbReference>
<feature type="compositionally biased region" description="Basic residues" evidence="1">
    <location>
        <begin position="36"/>
        <end position="46"/>
    </location>
</feature>
<dbReference type="Gene3D" id="1.25.40.10">
    <property type="entry name" value="Tetratricopeptide repeat domain"/>
    <property type="match status" value="1"/>
</dbReference>
<feature type="compositionally biased region" description="Basic residues" evidence="1">
    <location>
        <begin position="148"/>
        <end position="178"/>
    </location>
</feature>
<feature type="region of interest" description="Disordered" evidence="1">
    <location>
        <begin position="128"/>
        <end position="178"/>
    </location>
</feature>
<evidence type="ECO:0000313" key="3">
    <source>
        <dbReference type="Proteomes" id="UP001445472"/>
    </source>
</evidence>
<dbReference type="EMBL" id="JBEPBX010000049">
    <property type="protein sequence ID" value="MER6618024.1"/>
    <property type="molecule type" value="Genomic_DNA"/>
</dbReference>
<dbReference type="InterPro" id="IPR011990">
    <property type="entry name" value="TPR-like_helical_dom_sf"/>
</dbReference>
<feature type="region of interest" description="Disordered" evidence="1">
    <location>
        <begin position="1"/>
        <end position="66"/>
    </location>
</feature>
<dbReference type="Proteomes" id="UP001445472">
    <property type="component" value="Unassembled WGS sequence"/>
</dbReference>
<feature type="compositionally biased region" description="Basic and acidic residues" evidence="1">
    <location>
        <begin position="128"/>
        <end position="147"/>
    </location>
</feature>
<protein>
    <submittedName>
        <fullName evidence="2">Tetratricopeptide repeat protein</fullName>
    </submittedName>
</protein>